<keyword evidence="2" id="KW-1003">Cell membrane</keyword>
<keyword evidence="13" id="KW-1185">Reference proteome</keyword>
<feature type="transmembrane region" description="Helical" evidence="11">
    <location>
        <begin position="70"/>
        <end position="91"/>
    </location>
</feature>
<sequence length="549" mass="63088">MDFKLCKLCVMRLGNFSVNNGIGVSVEWNPAVRIAMTFFSVVVAGVIFLGNLLVLVTFAMTKNLRLEIDMYIVSLAVADFLLSILILPLAIVRQYVGYWPFQSNILCQYFMSGNFLFCLASVLSLCCISIDRYIAVTQPLQYNRTRDYHRPFSMLLGTWLLAFISIALPYVFSHQHHFSEGICYLGYNTSFRLYVAVFLWFIPVLIIVCVYCAIYSAIRRHSIRCRQMFKVHTVNVHQDHSRNFQRQPSDTTMNSYRKSSRKPLVLAEYSLSNLGIPMSTNSLILRFKLFCRMSTSDKSNDSIDGSLKYPVKHKYSAQVSVHVHPQVVNKSKEEVRHVNSDLKSSDSVEQDLGENLILLDQTGNENIKEQPSLQYVQECDQICQDRGRGTSKSEYTDVTDNPNGCGPHSISENPHELEFRKFNLSEVDANDKDFPQAVVDENKRNKFSLTEEIRYQTTFKRELQTVKVMTIVVGCFLFCFLPFLLVHLGEIICTCIFPEILHVPLSWLLYLNSCCNPFIYAFRNKRYADAFRRLLDTENCCGKMKLVTC</sequence>
<evidence type="ECO:0000256" key="7">
    <source>
        <dbReference type="ARBA" id="ARBA00023170"/>
    </source>
</evidence>
<dbReference type="SUPFAM" id="SSF81321">
    <property type="entry name" value="Family A G protein-coupled receptor-like"/>
    <property type="match status" value="1"/>
</dbReference>
<evidence type="ECO:0000259" key="12">
    <source>
        <dbReference type="PROSITE" id="PS50262"/>
    </source>
</evidence>
<dbReference type="PROSITE" id="PS50262">
    <property type="entry name" value="G_PROTEIN_RECEP_F1_2"/>
    <property type="match status" value="1"/>
</dbReference>
<keyword evidence="6 11" id="KW-0472">Membrane</keyword>
<dbReference type="STRING" id="6183.A0A5K4FCD6"/>
<evidence type="ECO:0000256" key="9">
    <source>
        <dbReference type="RuleBase" id="RU000688"/>
    </source>
</evidence>
<dbReference type="Gene3D" id="1.20.1070.10">
    <property type="entry name" value="Rhodopsin 7-helix transmembrane proteins"/>
    <property type="match status" value="2"/>
</dbReference>
<keyword evidence="4 11" id="KW-1133">Transmembrane helix</keyword>
<feature type="transmembrane region" description="Helical" evidence="11">
    <location>
        <begin position="193"/>
        <end position="218"/>
    </location>
</feature>
<protein>
    <submittedName>
        <fullName evidence="14">G_PROTEIN_RECEP_F1_2 domain-containing protein</fullName>
    </submittedName>
</protein>
<name>A0A5K4FCD6_SCHMA</name>
<evidence type="ECO:0000256" key="10">
    <source>
        <dbReference type="SAM" id="MobiDB-lite"/>
    </source>
</evidence>
<evidence type="ECO:0000256" key="4">
    <source>
        <dbReference type="ARBA" id="ARBA00022989"/>
    </source>
</evidence>
<dbReference type="GO" id="GO:0004930">
    <property type="term" value="F:G protein-coupled receptor activity"/>
    <property type="evidence" value="ECO:0007669"/>
    <property type="project" value="UniProtKB-KW"/>
</dbReference>
<dbReference type="InterPro" id="IPR017452">
    <property type="entry name" value="GPCR_Rhodpsn_7TM"/>
</dbReference>
<feature type="domain" description="G-protein coupled receptors family 1 profile" evidence="12">
    <location>
        <begin position="50"/>
        <end position="520"/>
    </location>
</feature>
<feature type="transmembrane region" description="Helical" evidence="11">
    <location>
        <begin position="152"/>
        <end position="173"/>
    </location>
</feature>
<evidence type="ECO:0000256" key="8">
    <source>
        <dbReference type="ARBA" id="ARBA00023224"/>
    </source>
</evidence>
<evidence type="ECO:0000313" key="13">
    <source>
        <dbReference type="Proteomes" id="UP000008854"/>
    </source>
</evidence>
<dbReference type="GO" id="GO:0005886">
    <property type="term" value="C:plasma membrane"/>
    <property type="evidence" value="ECO:0007669"/>
    <property type="project" value="UniProtKB-SubCell"/>
</dbReference>
<dbReference type="Pfam" id="PF00001">
    <property type="entry name" value="7tm_1"/>
    <property type="match status" value="1"/>
</dbReference>
<proteinExistence type="inferred from homology"/>
<dbReference type="PROSITE" id="PS00237">
    <property type="entry name" value="G_PROTEIN_RECEP_F1_1"/>
    <property type="match status" value="1"/>
</dbReference>
<dbReference type="AlphaFoldDB" id="A0A5K4FCD6"/>
<feature type="transmembrane region" description="Helical" evidence="11">
    <location>
        <begin position="34"/>
        <end position="58"/>
    </location>
</feature>
<keyword evidence="5 9" id="KW-0297">G-protein coupled receptor</keyword>
<accession>A0A5K4FCD6</accession>
<feature type="transmembrane region" description="Helical" evidence="11">
    <location>
        <begin position="468"/>
        <end position="488"/>
    </location>
</feature>
<evidence type="ECO:0000256" key="11">
    <source>
        <dbReference type="SAM" id="Phobius"/>
    </source>
</evidence>
<evidence type="ECO:0000256" key="2">
    <source>
        <dbReference type="ARBA" id="ARBA00022475"/>
    </source>
</evidence>
<dbReference type="PANTHER" id="PTHR24248">
    <property type="entry name" value="ADRENERGIC RECEPTOR-RELATED G-PROTEIN COUPLED RECEPTOR"/>
    <property type="match status" value="1"/>
</dbReference>
<dbReference type="WBParaSite" id="Smp_348050.1">
    <property type="protein sequence ID" value="Smp_348050.1"/>
    <property type="gene ID" value="Smp_348050"/>
</dbReference>
<dbReference type="InterPro" id="IPR000276">
    <property type="entry name" value="GPCR_Rhodpsn"/>
</dbReference>
<comment type="subcellular location">
    <subcellularLocation>
        <location evidence="1">Cell membrane</location>
        <topology evidence="1">Multi-pass membrane protein</topology>
    </subcellularLocation>
</comment>
<dbReference type="PRINTS" id="PR00237">
    <property type="entry name" value="GPCRRHODOPSN"/>
</dbReference>
<comment type="similarity">
    <text evidence="9">Belongs to the G-protein coupled receptor 1 family.</text>
</comment>
<feature type="transmembrane region" description="Helical" evidence="11">
    <location>
        <begin position="111"/>
        <end position="131"/>
    </location>
</feature>
<evidence type="ECO:0000256" key="3">
    <source>
        <dbReference type="ARBA" id="ARBA00022692"/>
    </source>
</evidence>
<dbReference type="InParanoid" id="A0A5K4FCD6"/>
<reference evidence="13" key="1">
    <citation type="journal article" date="2012" name="PLoS Negl. Trop. Dis.">
        <title>A systematically improved high quality genome and transcriptome of the human blood fluke Schistosoma mansoni.</title>
        <authorList>
            <person name="Protasio A.V."/>
            <person name="Tsai I.J."/>
            <person name="Babbage A."/>
            <person name="Nichol S."/>
            <person name="Hunt M."/>
            <person name="Aslett M.A."/>
            <person name="De Silva N."/>
            <person name="Velarde G.S."/>
            <person name="Anderson T.J."/>
            <person name="Clark R.C."/>
            <person name="Davidson C."/>
            <person name="Dillon G.P."/>
            <person name="Holroyd N.E."/>
            <person name="LoVerde P.T."/>
            <person name="Lloyd C."/>
            <person name="McQuillan J."/>
            <person name="Oliveira G."/>
            <person name="Otto T.D."/>
            <person name="Parker-Manuel S.J."/>
            <person name="Quail M.A."/>
            <person name="Wilson R.A."/>
            <person name="Zerlotini A."/>
            <person name="Dunne D.W."/>
            <person name="Berriman M."/>
        </authorList>
    </citation>
    <scope>NUCLEOTIDE SEQUENCE [LARGE SCALE GENOMIC DNA]</scope>
    <source>
        <strain evidence="13">Puerto Rican</strain>
    </source>
</reference>
<keyword evidence="3 9" id="KW-0812">Transmembrane</keyword>
<dbReference type="Proteomes" id="UP000008854">
    <property type="component" value="Unassembled WGS sequence"/>
</dbReference>
<evidence type="ECO:0000256" key="1">
    <source>
        <dbReference type="ARBA" id="ARBA00004651"/>
    </source>
</evidence>
<evidence type="ECO:0000313" key="14">
    <source>
        <dbReference type="WBParaSite" id="Smp_348050.1"/>
    </source>
</evidence>
<evidence type="ECO:0000256" key="6">
    <source>
        <dbReference type="ARBA" id="ARBA00023136"/>
    </source>
</evidence>
<feature type="compositionally biased region" description="Polar residues" evidence="10">
    <location>
        <begin position="390"/>
        <end position="402"/>
    </location>
</feature>
<reference evidence="14" key="2">
    <citation type="submission" date="2019-11" db="UniProtKB">
        <authorList>
            <consortium name="WormBaseParasite"/>
        </authorList>
    </citation>
    <scope>IDENTIFICATION</scope>
    <source>
        <strain evidence="14">Puerto Rican</strain>
    </source>
</reference>
<dbReference type="SMART" id="SM01381">
    <property type="entry name" value="7TM_GPCR_Srsx"/>
    <property type="match status" value="1"/>
</dbReference>
<feature type="transmembrane region" description="Helical" evidence="11">
    <location>
        <begin position="500"/>
        <end position="522"/>
    </location>
</feature>
<keyword evidence="7 9" id="KW-0675">Receptor</keyword>
<evidence type="ECO:0000256" key="5">
    <source>
        <dbReference type="ARBA" id="ARBA00023040"/>
    </source>
</evidence>
<organism evidence="13 14">
    <name type="scientific">Schistosoma mansoni</name>
    <name type="common">Blood fluke</name>
    <dbReference type="NCBI Taxonomy" id="6183"/>
    <lineage>
        <taxon>Eukaryota</taxon>
        <taxon>Metazoa</taxon>
        <taxon>Spiralia</taxon>
        <taxon>Lophotrochozoa</taxon>
        <taxon>Platyhelminthes</taxon>
        <taxon>Trematoda</taxon>
        <taxon>Digenea</taxon>
        <taxon>Strigeidida</taxon>
        <taxon>Schistosomatoidea</taxon>
        <taxon>Schistosomatidae</taxon>
        <taxon>Schistosoma</taxon>
    </lineage>
</organism>
<feature type="region of interest" description="Disordered" evidence="10">
    <location>
        <begin position="388"/>
        <end position="410"/>
    </location>
</feature>
<keyword evidence="8 9" id="KW-0807">Transducer</keyword>